<feature type="non-terminal residue" evidence="1">
    <location>
        <position position="1"/>
    </location>
</feature>
<organism evidence="1 2">
    <name type="scientific">Rotaria magnacalcarata</name>
    <dbReference type="NCBI Taxonomy" id="392030"/>
    <lineage>
        <taxon>Eukaryota</taxon>
        <taxon>Metazoa</taxon>
        <taxon>Spiralia</taxon>
        <taxon>Gnathifera</taxon>
        <taxon>Rotifera</taxon>
        <taxon>Eurotatoria</taxon>
        <taxon>Bdelloidea</taxon>
        <taxon>Philodinida</taxon>
        <taxon>Philodinidae</taxon>
        <taxon>Rotaria</taxon>
    </lineage>
</organism>
<comment type="caution">
    <text evidence="1">The sequence shown here is derived from an EMBL/GenBank/DDBJ whole genome shotgun (WGS) entry which is preliminary data.</text>
</comment>
<dbReference type="EMBL" id="CAJOBG010087787">
    <property type="protein sequence ID" value="CAF4654286.1"/>
    <property type="molecule type" value="Genomic_DNA"/>
</dbReference>
<dbReference type="AlphaFoldDB" id="A0A821FNI7"/>
<dbReference type="Proteomes" id="UP000663866">
    <property type="component" value="Unassembled WGS sequence"/>
</dbReference>
<sequence length="35" mass="3895">RLVNDIGKLLDLLVKNHLDDVASTKKALEVNMNFG</sequence>
<reference evidence="1" key="1">
    <citation type="submission" date="2021-02" db="EMBL/GenBank/DDBJ databases">
        <authorList>
            <person name="Nowell W R."/>
        </authorList>
    </citation>
    <scope>NUCLEOTIDE SEQUENCE</scope>
</reference>
<protein>
    <submittedName>
        <fullName evidence="1">Uncharacterized protein</fullName>
    </submittedName>
</protein>
<evidence type="ECO:0000313" key="2">
    <source>
        <dbReference type="Proteomes" id="UP000663866"/>
    </source>
</evidence>
<proteinExistence type="predicted"/>
<gene>
    <name evidence="1" type="ORF">OVN521_LOCUS46898</name>
</gene>
<accession>A0A821FNI7</accession>
<keyword evidence="2" id="KW-1185">Reference proteome</keyword>
<evidence type="ECO:0000313" key="1">
    <source>
        <dbReference type="EMBL" id="CAF4654286.1"/>
    </source>
</evidence>
<name>A0A821FNI7_9BILA</name>